<name>A0ACC3AYT7_9EURO</name>
<accession>A0ACC3AYT7</accession>
<keyword evidence="2" id="KW-1185">Reference proteome</keyword>
<evidence type="ECO:0000313" key="1">
    <source>
        <dbReference type="EMBL" id="KAK1142673.1"/>
    </source>
</evidence>
<protein>
    <submittedName>
        <fullName evidence="1">Uncharacterized protein</fullName>
    </submittedName>
</protein>
<dbReference type="Proteomes" id="UP001177260">
    <property type="component" value="Unassembled WGS sequence"/>
</dbReference>
<dbReference type="EMBL" id="JAOPJF010000048">
    <property type="protein sequence ID" value="KAK1142673.1"/>
    <property type="molecule type" value="Genomic_DNA"/>
</dbReference>
<reference evidence="1 2" key="1">
    <citation type="journal article" date="2023" name="ACS Omega">
        <title>Identification of the Neoaspergillic Acid Biosynthesis Gene Cluster by Establishing an In Vitro CRISPR-Ribonucleoprotein Genetic System in Aspergillus melleus.</title>
        <authorList>
            <person name="Yuan B."/>
            <person name="Grau M.F."/>
            <person name="Murata R.M."/>
            <person name="Torok T."/>
            <person name="Venkateswaran K."/>
            <person name="Stajich J.E."/>
            <person name="Wang C.C.C."/>
        </authorList>
    </citation>
    <scope>NUCLEOTIDE SEQUENCE [LARGE SCALE GENOMIC DNA]</scope>
    <source>
        <strain evidence="1 2">IMV 1140</strain>
    </source>
</reference>
<gene>
    <name evidence="1" type="ORF">N8T08_007478</name>
</gene>
<proteinExistence type="predicted"/>
<sequence length="703" mass="76962">MNYLLILGLLAPLALGSNPHDHQSPIGNYMPVANEKTSLTLLYQNNLNASDDSNHVGAILLDRMHQYDIREACQEIGETMISNGTLEEHKDDFKHLFSYLVHSGRANSTNSYYIRNGLLSVTQGSDKFQVLPYPGRDFKLPVLCTQSGARSSAVSSPAASKHATRSTELRIESEGISYVGSRDQKSFRFLGIPYADVPQRFAYAVPHSPRETTIRATKYGASCAQARGGSEDCLFLNIQTPYLPKKNSKEGLKPVLFWIHGGDFTDGSGADSLTDGGNLASREDIVVVTFNYRLSTLGFLAIPGTDLQGNYGLGDQVLALEWAAKNIAQFGGDPNRITIIGEFAGAASVRALLDSNPASGMFHGAVAMSNLGGGIGLGRKSDFATPYSSYLTIEESYNAIGKQVLVEADCAKGTPEQQVACLRDVPASTLVRLNSVARHIIQDGHYVNSKGINLLRASWKHPGIPVIFGNTANDGASFCQYPPASIKTPLEGVQIALGIDETHARKIMDSGLFPYGDTGNMTLDSFNVAQRVATDLRVRCVNQATAFAGATSGRFKPAYYYQMERTTGGRDPNHLGGPKATSGFPDGDPELPYFRLHGSDLPWIFGNLEAIRDRLDLRSVEFVSAYFAEFVRSGQPNPSTDYLQARGYFGVLEAVNNFDRWEEVSHLEGPMQRLDFPSARSTFQDIEQCEFLGYPMTHYFRWT</sequence>
<organism evidence="1 2">
    <name type="scientific">Aspergillus melleus</name>
    <dbReference type="NCBI Taxonomy" id="138277"/>
    <lineage>
        <taxon>Eukaryota</taxon>
        <taxon>Fungi</taxon>
        <taxon>Dikarya</taxon>
        <taxon>Ascomycota</taxon>
        <taxon>Pezizomycotina</taxon>
        <taxon>Eurotiomycetes</taxon>
        <taxon>Eurotiomycetidae</taxon>
        <taxon>Eurotiales</taxon>
        <taxon>Aspergillaceae</taxon>
        <taxon>Aspergillus</taxon>
        <taxon>Aspergillus subgen. Circumdati</taxon>
    </lineage>
</organism>
<evidence type="ECO:0000313" key="2">
    <source>
        <dbReference type="Proteomes" id="UP001177260"/>
    </source>
</evidence>
<comment type="caution">
    <text evidence="1">The sequence shown here is derived from an EMBL/GenBank/DDBJ whole genome shotgun (WGS) entry which is preliminary data.</text>
</comment>